<keyword evidence="4" id="KW-0520">NAD</keyword>
<sequence>MFSRVLFPGRFQPVHNGHVQVVKWLLSISKEVIILVTAGQYNYTVENPFTAGERLEMLRLALWEFWDRLFVLSLDNIPDNSLWLSYVSRRVPRFEAVCTGNAFVKMLAEASGYKVLEAPQYNREELQGRRIREAMAKGDRWENTVPTRVAEYIKSIRGVERVKALSSSENVVVKL</sequence>
<comment type="subcellular location">
    <subcellularLocation>
        <location evidence="4">Cytoplasm</location>
    </subcellularLocation>
</comment>
<keyword evidence="7" id="KW-1185">Reference proteome</keyword>
<keyword evidence="4" id="KW-0662">Pyridine nucleotide biosynthesis</keyword>
<keyword evidence="4" id="KW-0963">Cytoplasm</keyword>
<evidence type="ECO:0000256" key="2">
    <source>
        <dbReference type="ARBA" id="ARBA00022679"/>
    </source>
</evidence>
<evidence type="ECO:0000313" key="7">
    <source>
        <dbReference type="Proteomes" id="UP000067434"/>
    </source>
</evidence>
<dbReference type="InterPro" id="IPR004821">
    <property type="entry name" value="Cyt_trans-like"/>
</dbReference>
<dbReference type="Proteomes" id="UP000067434">
    <property type="component" value="Chromosome"/>
</dbReference>
<dbReference type="GO" id="GO:0005524">
    <property type="term" value="F:ATP binding"/>
    <property type="evidence" value="ECO:0007669"/>
    <property type="project" value="UniProtKB-KW"/>
</dbReference>
<dbReference type="InterPro" id="IPR014729">
    <property type="entry name" value="Rossmann-like_a/b/a_fold"/>
</dbReference>
<dbReference type="KEGG" id="thf:MA03_05460"/>
<dbReference type="GO" id="GO:0009435">
    <property type="term" value="P:NAD+ biosynthetic process"/>
    <property type="evidence" value="ECO:0007669"/>
    <property type="project" value="UniProtKB-UniRule"/>
</dbReference>
<gene>
    <name evidence="6" type="ORF">MA03_05460</name>
</gene>
<dbReference type="STRING" id="1550241.MA03_05460"/>
<feature type="domain" description="Cytidyltransferase-like" evidence="5">
    <location>
        <begin position="6"/>
        <end position="63"/>
    </location>
</feature>
<dbReference type="HAMAP" id="MF_00243">
    <property type="entry name" value="NMN_adenylyltr"/>
    <property type="match status" value="1"/>
</dbReference>
<name>A0A0F7FHR9_9CREN</name>
<dbReference type="UniPathway" id="UPA00253">
    <property type="reaction ID" value="UER00600"/>
</dbReference>
<evidence type="ECO:0000313" key="6">
    <source>
        <dbReference type="EMBL" id="AKG38824.1"/>
    </source>
</evidence>
<dbReference type="PATRIC" id="fig|1550241.5.peg.1148"/>
<dbReference type="InterPro" id="IPR006418">
    <property type="entry name" value="NMN_Atrans_arc"/>
</dbReference>
<dbReference type="Gene3D" id="3.40.50.620">
    <property type="entry name" value="HUPs"/>
    <property type="match status" value="1"/>
</dbReference>
<dbReference type="NCBIfam" id="TIGR00125">
    <property type="entry name" value="cyt_tran_rel"/>
    <property type="match status" value="1"/>
</dbReference>
<dbReference type="RefSeq" id="WP_052884304.1">
    <property type="nucleotide sequence ID" value="NZ_CP009961.1"/>
</dbReference>
<dbReference type="GeneID" id="25401657"/>
<dbReference type="OrthoDB" id="264480at2157"/>
<dbReference type="GO" id="GO:0000309">
    <property type="term" value="F:nicotinamide-nucleotide adenylyltransferase activity"/>
    <property type="evidence" value="ECO:0007669"/>
    <property type="project" value="UniProtKB-UniRule"/>
</dbReference>
<dbReference type="NCBIfam" id="NF002243">
    <property type="entry name" value="PRK01153.1"/>
    <property type="match status" value="1"/>
</dbReference>
<reference evidence="6 7" key="1">
    <citation type="journal article" date="2015" name="Stand. Genomic Sci.">
        <title>Complete genome sequence of and proposal of Thermofilum uzonense sp. nov. a novel hyperthermophilic crenarchaeon and emended description of the genus Thermofilum.</title>
        <authorList>
            <person name="Toshchakov S.V."/>
            <person name="Korzhenkov A.A."/>
            <person name="Samarov N.I."/>
            <person name="Mazunin I.O."/>
            <person name="Mozhey O.I."/>
            <person name="Shmyr I.S."/>
            <person name="Derbikova K.S."/>
            <person name="Taranov E.A."/>
            <person name="Dominova I.N."/>
            <person name="Bonch-Osmolovskaya E.A."/>
            <person name="Patrushev M.V."/>
            <person name="Podosokorskaya O.A."/>
            <person name="Kublanov I.V."/>
        </authorList>
    </citation>
    <scope>NUCLEOTIDE SEQUENCE [LARGE SCALE GENOMIC DNA]</scope>
    <source>
        <strain evidence="6 7">1807-2</strain>
    </source>
</reference>
<keyword evidence="3 4" id="KW-0548">Nucleotidyltransferase</keyword>
<keyword evidence="2 4" id="KW-0808">Transferase</keyword>
<comment type="pathway">
    <text evidence="4">Cofactor biosynthesis; NAD(+) biosynthesis; NAD(+) from nicotinamide D-ribonucleotide: step 1/1.</text>
</comment>
<proteinExistence type="inferred from homology"/>
<evidence type="ECO:0000256" key="1">
    <source>
        <dbReference type="ARBA" id="ARBA00010124"/>
    </source>
</evidence>
<comment type="similarity">
    <text evidence="1 4">Belongs to the archaeal NMN adenylyltransferase family.</text>
</comment>
<dbReference type="EMBL" id="CP009961">
    <property type="protein sequence ID" value="AKG38824.1"/>
    <property type="molecule type" value="Genomic_DNA"/>
</dbReference>
<evidence type="ECO:0000259" key="5">
    <source>
        <dbReference type="Pfam" id="PF01467"/>
    </source>
</evidence>
<keyword evidence="4" id="KW-0547">Nucleotide-binding</keyword>
<dbReference type="EC" id="2.7.7.1" evidence="4"/>
<dbReference type="GO" id="GO:0005737">
    <property type="term" value="C:cytoplasm"/>
    <property type="evidence" value="ECO:0007669"/>
    <property type="project" value="UniProtKB-SubCell"/>
</dbReference>
<evidence type="ECO:0000256" key="3">
    <source>
        <dbReference type="ARBA" id="ARBA00022695"/>
    </source>
</evidence>
<organism evidence="6 7">
    <name type="scientific">Infirmifilum uzonense</name>
    <dbReference type="NCBI Taxonomy" id="1550241"/>
    <lineage>
        <taxon>Archaea</taxon>
        <taxon>Thermoproteota</taxon>
        <taxon>Thermoprotei</taxon>
        <taxon>Thermofilales</taxon>
        <taxon>Thermofilaceae</taxon>
        <taxon>Infirmifilum</taxon>
    </lineage>
</organism>
<dbReference type="PANTHER" id="PTHR21342:SF0">
    <property type="entry name" value="BIFUNCTIONAL NMN ADENYLYLTRANSFERASE_NUDIX HYDROLASE"/>
    <property type="match status" value="1"/>
</dbReference>
<accession>A0A0F7FHR9</accession>
<dbReference type="HOGENOM" id="CLU_108783_0_0_2"/>
<dbReference type="AlphaFoldDB" id="A0A0F7FHR9"/>
<dbReference type="Pfam" id="PF01467">
    <property type="entry name" value="CTP_transf_like"/>
    <property type="match status" value="1"/>
</dbReference>
<protein>
    <recommendedName>
        <fullName evidence="4">Nicotinamide-nucleotide adenylyltransferase</fullName>
        <ecNumber evidence="4">2.7.7.1</ecNumber>
    </recommendedName>
    <alternativeName>
        <fullName evidence="4">NAD(+) diphosphorylase</fullName>
    </alternativeName>
    <alternativeName>
        <fullName evidence="4">NAD(+) pyrophosphorylase</fullName>
    </alternativeName>
    <alternativeName>
        <fullName evidence="4">NMN adenylyltransferase</fullName>
    </alternativeName>
</protein>
<keyword evidence="4" id="KW-0067">ATP-binding</keyword>
<comment type="catalytic activity">
    <reaction evidence="4">
        <text>beta-nicotinamide D-ribonucleotide + ATP + H(+) = diphosphate + NAD(+)</text>
        <dbReference type="Rhea" id="RHEA:21360"/>
        <dbReference type="ChEBI" id="CHEBI:14649"/>
        <dbReference type="ChEBI" id="CHEBI:15378"/>
        <dbReference type="ChEBI" id="CHEBI:30616"/>
        <dbReference type="ChEBI" id="CHEBI:33019"/>
        <dbReference type="ChEBI" id="CHEBI:57540"/>
        <dbReference type="EC" id="2.7.7.1"/>
    </reaction>
</comment>
<dbReference type="PANTHER" id="PTHR21342">
    <property type="entry name" value="PHOSPHOPANTETHEINE ADENYLYLTRANSFERASE"/>
    <property type="match status" value="1"/>
</dbReference>
<dbReference type="SUPFAM" id="SSF52374">
    <property type="entry name" value="Nucleotidylyl transferase"/>
    <property type="match status" value="1"/>
</dbReference>
<evidence type="ECO:0000256" key="4">
    <source>
        <dbReference type="HAMAP-Rule" id="MF_00243"/>
    </source>
</evidence>